<dbReference type="EMBL" id="MGDF01000084">
    <property type="protein sequence ID" value="OGL45635.1"/>
    <property type="molecule type" value="Genomic_DNA"/>
</dbReference>
<proteinExistence type="predicted"/>
<name>A0A1F7RVP9_9BACT</name>
<reference evidence="1 2" key="1">
    <citation type="journal article" date="2016" name="Nat. Commun.">
        <title>Thousands of microbial genomes shed light on interconnected biogeochemical processes in an aquifer system.</title>
        <authorList>
            <person name="Anantharaman K."/>
            <person name="Brown C.T."/>
            <person name="Hug L.A."/>
            <person name="Sharon I."/>
            <person name="Castelle C.J."/>
            <person name="Probst A.J."/>
            <person name="Thomas B.C."/>
            <person name="Singh A."/>
            <person name="Wilkins M.J."/>
            <person name="Karaoz U."/>
            <person name="Brodie E.L."/>
            <person name="Williams K.H."/>
            <person name="Hubbard S.S."/>
            <person name="Banfield J.F."/>
        </authorList>
    </citation>
    <scope>NUCLEOTIDE SEQUENCE [LARGE SCALE GENOMIC DNA]</scope>
</reference>
<protein>
    <recommendedName>
        <fullName evidence="3">Zinc-finger domain-containing protein</fullName>
    </recommendedName>
</protein>
<dbReference type="Proteomes" id="UP000178435">
    <property type="component" value="Unassembled WGS sequence"/>
</dbReference>
<evidence type="ECO:0000313" key="2">
    <source>
        <dbReference type="Proteomes" id="UP000178435"/>
    </source>
</evidence>
<dbReference type="AlphaFoldDB" id="A0A1F7RVP9"/>
<gene>
    <name evidence="1" type="ORF">A2149_01855</name>
</gene>
<evidence type="ECO:0008006" key="3">
    <source>
        <dbReference type="Google" id="ProtNLM"/>
    </source>
</evidence>
<comment type="caution">
    <text evidence="1">The sequence shown here is derived from an EMBL/GenBank/DDBJ whole genome shotgun (WGS) entry which is preliminary data.</text>
</comment>
<accession>A0A1F7RVP9</accession>
<sequence>MKCIEVRKLFSDFIENQTSKYNMSAISGHISRCMECQEDLEIFKRTVRLIRSAGSVKPSEKFLRNLESKISLMISE</sequence>
<evidence type="ECO:0000313" key="1">
    <source>
        <dbReference type="EMBL" id="OGL45635.1"/>
    </source>
</evidence>
<organism evidence="1 2">
    <name type="scientific">Candidatus Schekmanbacteria bacterium RBG_16_38_11</name>
    <dbReference type="NCBI Taxonomy" id="1817880"/>
    <lineage>
        <taxon>Bacteria</taxon>
        <taxon>Candidatus Schekmaniibacteriota</taxon>
    </lineage>
</organism>